<comment type="caution">
    <text evidence="2">The sequence shown here is derived from an EMBL/GenBank/DDBJ whole genome shotgun (WGS) entry which is preliminary data.</text>
</comment>
<feature type="transmembrane region" description="Helical" evidence="1">
    <location>
        <begin position="106"/>
        <end position="127"/>
    </location>
</feature>
<dbReference type="AlphaFoldDB" id="A0A5R9QLA9"/>
<evidence type="ECO:0000313" key="2">
    <source>
        <dbReference type="EMBL" id="TLX69893.1"/>
    </source>
</evidence>
<feature type="transmembrane region" description="Helical" evidence="1">
    <location>
        <begin position="158"/>
        <end position="176"/>
    </location>
</feature>
<evidence type="ECO:0000313" key="3">
    <source>
        <dbReference type="Proteomes" id="UP000306635"/>
    </source>
</evidence>
<accession>A0A5R9QLA9</accession>
<keyword evidence="1" id="KW-1133">Transmembrane helix</keyword>
<keyword evidence="1" id="KW-0812">Transmembrane</keyword>
<feature type="transmembrane region" description="Helical" evidence="1">
    <location>
        <begin position="182"/>
        <end position="200"/>
    </location>
</feature>
<keyword evidence="1" id="KW-0472">Membrane</keyword>
<evidence type="ECO:0000256" key="1">
    <source>
        <dbReference type="SAM" id="Phobius"/>
    </source>
</evidence>
<keyword evidence="3" id="KW-1185">Reference proteome</keyword>
<sequence>MDFDRVIRAGADRAEALIGKYLGLRPGNLDLAELNISALEGVSADFKRCALMIQDLAAAPPSRIAAKNMMILVNALDELVKVPRLRQPLMAMWELEESLSTGGLMFVRHALVILLTFLGVGFVSPVMHGVPMAISYTALIAGYASLALGLTHFKNPTAAFFIGCPLALVAGAGIMVLGNETLLMAALLLVSLGMLIKNAVTMVRSRTRPARHVDNGVPFVLDTDSNLFDDEGDPFMHNVAGTYPYAADD</sequence>
<gene>
    <name evidence="2" type="ORF">FAS41_29715</name>
</gene>
<reference evidence="2 3" key="1">
    <citation type="submission" date="2019-04" db="EMBL/GenBank/DDBJ databases">
        <authorList>
            <person name="Li M."/>
        </authorList>
    </citation>
    <scope>NUCLEOTIDE SEQUENCE [LARGE SCALE GENOMIC DNA]</scope>
    <source>
        <strain evidence="2 3">LAM1902</strain>
    </source>
</reference>
<protein>
    <submittedName>
        <fullName evidence="2">Uncharacterized protein</fullName>
    </submittedName>
</protein>
<feature type="transmembrane region" description="Helical" evidence="1">
    <location>
        <begin position="133"/>
        <end position="151"/>
    </location>
</feature>
<dbReference type="EMBL" id="SWDV01000070">
    <property type="protein sequence ID" value="TLX69893.1"/>
    <property type="molecule type" value="Genomic_DNA"/>
</dbReference>
<organism evidence="2 3">
    <name type="scientific">Pseudomonas nicosulfuronedens</name>
    <dbReference type="NCBI Taxonomy" id="2571105"/>
    <lineage>
        <taxon>Bacteria</taxon>
        <taxon>Pseudomonadati</taxon>
        <taxon>Pseudomonadota</taxon>
        <taxon>Gammaproteobacteria</taxon>
        <taxon>Pseudomonadales</taxon>
        <taxon>Pseudomonadaceae</taxon>
        <taxon>Pseudomonas</taxon>
    </lineage>
</organism>
<dbReference type="OrthoDB" id="7007249at2"/>
<dbReference type="Proteomes" id="UP000306635">
    <property type="component" value="Unassembled WGS sequence"/>
</dbReference>
<name>A0A5R9QLA9_9PSED</name>
<dbReference type="RefSeq" id="WP_138526853.1">
    <property type="nucleotide sequence ID" value="NZ_SWDV01000070.1"/>
</dbReference>
<proteinExistence type="predicted"/>
<dbReference type="GeneID" id="300409114"/>